<feature type="compositionally biased region" description="Low complexity" evidence="1">
    <location>
        <begin position="131"/>
        <end position="143"/>
    </location>
</feature>
<dbReference type="Proteomes" id="UP000198242">
    <property type="component" value="Chromosome I"/>
</dbReference>
<gene>
    <name evidence="3" type="ORF">GA0074695_6364</name>
</gene>
<sequence>MARVRTARPVAHRRRPRLLAPALAAGLGAAVVVGPGWAVASPTVTGVVRAATDPATGPATDPAEPTPTGAPTTTDPTTAPPTASAPPETTTPTSPATPPASTTAPGGPAPTTAAPAVTAPAPPSVPPSVVSPPSSGPADVPPAVRVTTGSGIALRAGEVVFDLSGAPSALDVRLGNTGRVDAAGRVDVILPAGVSVTDPPAGCTATAPDRTRCDLGSVPAGQNATLRLPMAATAEAQRRAPLSGAVIGRLAPGSGRARQVQMTFRIGAAAVEATPPVAAPAPTGSPGVLAAAADDRDSPQRLVISLMVVFLLLVVLALVLATASLRRGTGAPVADPAGDAPAPVTHE</sequence>
<keyword evidence="2" id="KW-0472">Membrane</keyword>
<dbReference type="EMBL" id="LT607411">
    <property type="protein sequence ID" value="SCF38240.1"/>
    <property type="molecule type" value="Genomic_DNA"/>
</dbReference>
<organism evidence="3 4">
    <name type="scientific">Micromonospora viridifaciens</name>
    <dbReference type="NCBI Taxonomy" id="1881"/>
    <lineage>
        <taxon>Bacteria</taxon>
        <taxon>Bacillati</taxon>
        <taxon>Actinomycetota</taxon>
        <taxon>Actinomycetes</taxon>
        <taxon>Micromonosporales</taxon>
        <taxon>Micromonosporaceae</taxon>
        <taxon>Micromonospora</taxon>
    </lineage>
</organism>
<reference evidence="4" key="1">
    <citation type="submission" date="2016-06" db="EMBL/GenBank/DDBJ databases">
        <authorList>
            <person name="Varghese N."/>
            <person name="Submissions Spin"/>
        </authorList>
    </citation>
    <scope>NUCLEOTIDE SEQUENCE [LARGE SCALE GENOMIC DNA]</scope>
    <source>
        <strain evidence="4">DSM 43909</strain>
    </source>
</reference>
<dbReference type="AlphaFoldDB" id="A0A1C4ZZ52"/>
<keyword evidence="2" id="KW-0812">Transmembrane</keyword>
<accession>A0A1C4ZZ52</accession>
<feature type="transmembrane region" description="Helical" evidence="2">
    <location>
        <begin position="302"/>
        <end position="321"/>
    </location>
</feature>
<evidence type="ECO:0000256" key="2">
    <source>
        <dbReference type="SAM" id="Phobius"/>
    </source>
</evidence>
<evidence type="ECO:0000256" key="1">
    <source>
        <dbReference type="SAM" id="MobiDB-lite"/>
    </source>
</evidence>
<keyword evidence="2" id="KW-1133">Transmembrane helix</keyword>
<evidence type="ECO:0000313" key="4">
    <source>
        <dbReference type="Proteomes" id="UP000198242"/>
    </source>
</evidence>
<feature type="compositionally biased region" description="Low complexity" evidence="1">
    <location>
        <begin position="52"/>
        <end position="119"/>
    </location>
</feature>
<dbReference type="RefSeq" id="WP_089009522.1">
    <property type="nucleotide sequence ID" value="NZ_LT607411.1"/>
</dbReference>
<proteinExistence type="predicted"/>
<protein>
    <submittedName>
        <fullName evidence="3">Uncharacterized protein</fullName>
    </submittedName>
</protein>
<feature type="region of interest" description="Disordered" evidence="1">
    <location>
        <begin position="52"/>
        <end position="143"/>
    </location>
</feature>
<keyword evidence="4" id="KW-1185">Reference proteome</keyword>
<name>A0A1C4ZZ52_MICVI</name>
<dbReference type="OrthoDB" id="3405477at2"/>
<feature type="compositionally biased region" description="Pro residues" evidence="1">
    <location>
        <begin position="120"/>
        <end position="130"/>
    </location>
</feature>
<evidence type="ECO:0000313" key="3">
    <source>
        <dbReference type="EMBL" id="SCF38240.1"/>
    </source>
</evidence>